<dbReference type="RefSeq" id="WP_379727058.1">
    <property type="nucleotide sequence ID" value="NZ_JBHRYJ010000002.1"/>
</dbReference>
<dbReference type="NCBIfam" id="TIGR01730">
    <property type="entry name" value="RND_mfp"/>
    <property type="match status" value="1"/>
</dbReference>
<evidence type="ECO:0000259" key="6">
    <source>
        <dbReference type="Pfam" id="PF25989"/>
    </source>
</evidence>
<sequence length="372" mass="39113">MKRWSQVIVVAVLAAGVAAAYVNRDHLPLIGGGKPATAGKPGAGGPPALPVKTAAVRRMDVARTIEAVGTAQSNEAVTITAKANGIIERINFQEGQQVKAGAIIVELEAAESNAKINELRASRDAAKLAYDRALALVASRNVAQARVDELAKAFEAAEARLSAERARFSDSVIRAPFDGKLGLRKVSLGALVRPGDAITTLDDTSLIKLEFDVPETVLGGVTIGNTVAAQADALRDRKFTGTLSTIDSRIDQTTRAVRVRARIPNGDDVLKPGMFMTVSLTVGTIRNAVVVPEESLLAMGGEQFVYVIRDGRATRTRVQVGQRLPGFAQITAGLTGDEAVAVTGLQQLRDGMPVRQASSPVSGRPGPAVRES</sequence>
<dbReference type="Pfam" id="PF25954">
    <property type="entry name" value="Beta-barrel_RND_2"/>
    <property type="match status" value="1"/>
</dbReference>
<feature type="domain" description="Multidrug resistance protein MdtA-like barrel-sandwich hybrid" evidence="4">
    <location>
        <begin position="76"/>
        <end position="197"/>
    </location>
</feature>
<dbReference type="EMBL" id="JBHRYJ010000002">
    <property type="protein sequence ID" value="MFC3676439.1"/>
    <property type="molecule type" value="Genomic_DNA"/>
</dbReference>
<dbReference type="Gene3D" id="2.40.30.170">
    <property type="match status" value="1"/>
</dbReference>
<reference evidence="8" key="1">
    <citation type="journal article" date="2019" name="Int. J. Syst. Evol. Microbiol.">
        <title>The Global Catalogue of Microorganisms (GCM) 10K type strain sequencing project: providing services to taxonomists for standard genome sequencing and annotation.</title>
        <authorList>
            <consortium name="The Broad Institute Genomics Platform"/>
            <consortium name="The Broad Institute Genome Sequencing Center for Infectious Disease"/>
            <person name="Wu L."/>
            <person name="Ma J."/>
        </authorList>
    </citation>
    <scope>NUCLEOTIDE SEQUENCE [LARGE SCALE GENOMIC DNA]</scope>
    <source>
        <strain evidence="8">KCTC 42182</strain>
    </source>
</reference>
<comment type="similarity">
    <text evidence="1">Belongs to the membrane fusion protein (MFP) (TC 8.A.1) family.</text>
</comment>
<evidence type="ECO:0000256" key="1">
    <source>
        <dbReference type="ARBA" id="ARBA00009477"/>
    </source>
</evidence>
<gene>
    <name evidence="7" type="ORF">ACFOOQ_12855</name>
</gene>
<feature type="coiled-coil region" evidence="2">
    <location>
        <begin position="140"/>
        <end position="167"/>
    </location>
</feature>
<accession>A0ABV7VFZ4</accession>
<dbReference type="InterPro" id="IPR058625">
    <property type="entry name" value="MdtA-like_BSH"/>
</dbReference>
<keyword evidence="2" id="KW-0175">Coiled coil</keyword>
<comment type="caution">
    <text evidence="7">The sequence shown here is derived from an EMBL/GenBank/DDBJ whole genome shotgun (WGS) entry which is preliminary data.</text>
</comment>
<evidence type="ECO:0000259" key="5">
    <source>
        <dbReference type="Pfam" id="PF25954"/>
    </source>
</evidence>
<organism evidence="7 8">
    <name type="scientific">Ferrovibrio xuzhouensis</name>
    <dbReference type="NCBI Taxonomy" id="1576914"/>
    <lineage>
        <taxon>Bacteria</taxon>
        <taxon>Pseudomonadati</taxon>
        <taxon>Pseudomonadota</taxon>
        <taxon>Alphaproteobacteria</taxon>
        <taxon>Rhodospirillales</taxon>
        <taxon>Rhodospirillaceae</taxon>
        <taxon>Ferrovibrio</taxon>
    </lineage>
</organism>
<dbReference type="PANTHER" id="PTHR30469">
    <property type="entry name" value="MULTIDRUG RESISTANCE PROTEIN MDTA"/>
    <property type="match status" value="1"/>
</dbReference>
<dbReference type="SUPFAM" id="SSF111369">
    <property type="entry name" value="HlyD-like secretion proteins"/>
    <property type="match status" value="1"/>
</dbReference>
<dbReference type="Proteomes" id="UP001595711">
    <property type="component" value="Unassembled WGS sequence"/>
</dbReference>
<keyword evidence="8" id="KW-1185">Reference proteome</keyword>
<evidence type="ECO:0000256" key="2">
    <source>
        <dbReference type="SAM" id="Coils"/>
    </source>
</evidence>
<name>A0ABV7VFZ4_9PROT</name>
<dbReference type="PANTHER" id="PTHR30469:SF16">
    <property type="entry name" value="HAE1 FAMILY EFFLUX PUMP MFP COMPONENT"/>
    <property type="match status" value="1"/>
</dbReference>
<dbReference type="InterPro" id="IPR006143">
    <property type="entry name" value="RND_pump_MFP"/>
</dbReference>
<evidence type="ECO:0000313" key="8">
    <source>
        <dbReference type="Proteomes" id="UP001595711"/>
    </source>
</evidence>
<evidence type="ECO:0000256" key="3">
    <source>
        <dbReference type="SAM" id="MobiDB-lite"/>
    </source>
</evidence>
<protein>
    <submittedName>
        <fullName evidence="7">Efflux RND transporter periplasmic adaptor subunit</fullName>
    </submittedName>
</protein>
<dbReference type="InterPro" id="IPR058792">
    <property type="entry name" value="Beta-barrel_RND_2"/>
</dbReference>
<dbReference type="Gene3D" id="2.40.50.100">
    <property type="match status" value="1"/>
</dbReference>
<proteinExistence type="inferred from homology"/>
<feature type="region of interest" description="Disordered" evidence="3">
    <location>
        <begin position="351"/>
        <end position="372"/>
    </location>
</feature>
<evidence type="ECO:0000313" key="7">
    <source>
        <dbReference type="EMBL" id="MFC3676439.1"/>
    </source>
</evidence>
<evidence type="ECO:0000259" key="4">
    <source>
        <dbReference type="Pfam" id="PF25917"/>
    </source>
</evidence>
<dbReference type="Gene3D" id="2.40.420.20">
    <property type="match status" value="1"/>
</dbReference>
<dbReference type="InterPro" id="IPR058637">
    <property type="entry name" value="YknX-like_C"/>
</dbReference>
<feature type="domain" description="CusB-like beta-barrel" evidence="5">
    <location>
        <begin position="209"/>
        <end position="281"/>
    </location>
</feature>
<dbReference type="Pfam" id="PF25917">
    <property type="entry name" value="BSH_RND"/>
    <property type="match status" value="1"/>
</dbReference>
<dbReference type="Gene3D" id="1.10.287.470">
    <property type="entry name" value="Helix hairpin bin"/>
    <property type="match status" value="1"/>
</dbReference>
<feature type="domain" description="YknX-like C-terminal permuted SH3-like" evidence="6">
    <location>
        <begin position="289"/>
        <end position="355"/>
    </location>
</feature>
<dbReference type="Pfam" id="PF25989">
    <property type="entry name" value="YknX_C"/>
    <property type="match status" value="1"/>
</dbReference>